<feature type="domain" description="DUF1868" evidence="1">
    <location>
        <begin position="35"/>
        <end position="99"/>
    </location>
</feature>
<dbReference type="SUPFAM" id="SSF55144">
    <property type="entry name" value="LigT-like"/>
    <property type="match status" value="1"/>
</dbReference>
<dbReference type="OrthoDB" id="457015at2"/>
<dbReference type="RefSeq" id="WP_124973308.1">
    <property type="nucleotide sequence ID" value="NZ_BDQK01000017.1"/>
</dbReference>
<dbReference type="Proteomes" id="UP000287247">
    <property type="component" value="Unassembled WGS sequence"/>
</dbReference>
<comment type="caution">
    <text evidence="2">The sequence shown here is derived from an EMBL/GenBank/DDBJ whole genome shotgun (WGS) entry which is preliminary data.</text>
</comment>
<organism evidence="2 3">
    <name type="scientific">Aphanothece sacrum FPU1</name>
    <dbReference type="NCBI Taxonomy" id="1920663"/>
    <lineage>
        <taxon>Bacteria</taxon>
        <taxon>Bacillati</taxon>
        <taxon>Cyanobacteriota</taxon>
        <taxon>Cyanophyceae</taxon>
        <taxon>Oscillatoriophycideae</taxon>
        <taxon>Chroococcales</taxon>
        <taxon>Aphanothecaceae</taxon>
        <taxon>Aphanothece</taxon>
    </lineage>
</organism>
<protein>
    <submittedName>
        <fullName evidence="2">HIT family hydrolase</fullName>
    </submittedName>
</protein>
<accession>A0A401IN86</accession>
<reference evidence="3" key="1">
    <citation type="submission" date="2017-05" db="EMBL/GenBank/DDBJ databases">
        <title>Physiological properties and genetic analysis related to exopolysaccharide production of fresh-water unicellular cyanobacterium Aphanothece sacrum, Suizenji Nori, that has been cultured as a food source in Japan.</title>
        <authorList>
            <person name="Kanesaki Y."/>
            <person name="Yoshikawa S."/>
            <person name="Ohki K."/>
        </authorList>
    </citation>
    <scope>NUCLEOTIDE SEQUENCE [LARGE SCALE GENOMIC DNA]</scope>
    <source>
        <strain evidence="3">FPU1</strain>
    </source>
</reference>
<dbReference type="Pfam" id="PF08975">
    <property type="entry name" value="2H-phosphodiest"/>
    <property type="match status" value="1"/>
</dbReference>
<evidence type="ECO:0000313" key="2">
    <source>
        <dbReference type="EMBL" id="GBF82713.1"/>
    </source>
</evidence>
<proteinExistence type="predicted"/>
<sequence length="257" mass="29955">MDETYQTYVNRVARLTLSPTYETQLQNIQKSPKFENRQPVPFPGYTVITPLYQDDNLNREFYHNLATTQKELLEQIDSEILIPLPPESFHLTVADLIWNDGYRVSVEQHPNFHEKIRNCLRERFQTYQNLVSETGKSQWQLVGLLVFPRALVVGLVPCNESSYDKIVKLRQSIYQNLDLIGLGVQQQYHFTAHVTLGYFDAIPSELDRDYLANILASFNDKWLGTDPQILTIDKVELRRFEDMTNYLADPNNPQVEI</sequence>
<dbReference type="InterPro" id="IPR009097">
    <property type="entry name" value="Cyclic_Pdiesterase"/>
</dbReference>
<dbReference type="InterPro" id="IPR015069">
    <property type="entry name" value="2H-PEstase_DUF1868"/>
</dbReference>
<evidence type="ECO:0000259" key="1">
    <source>
        <dbReference type="Pfam" id="PF08975"/>
    </source>
</evidence>
<keyword evidence="2" id="KW-0378">Hydrolase</keyword>
<dbReference type="EMBL" id="BDQK01000017">
    <property type="protein sequence ID" value="GBF82713.1"/>
    <property type="molecule type" value="Genomic_DNA"/>
</dbReference>
<dbReference type="AlphaFoldDB" id="A0A401IN86"/>
<dbReference type="Gene3D" id="3.90.1140.10">
    <property type="entry name" value="Cyclic phosphodiesterase"/>
    <property type="match status" value="1"/>
</dbReference>
<dbReference type="GO" id="GO:0016787">
    <property type="term" value="F:hydrolase activity"/>
    <property type="evidence" value="ECO:0007669"/>
    <property type="project" value="UniProtKB-KW"/>
</dbReference>
<gene>
    <name evidence="2" type="ORF">AsFPU1_4147</name>
</gene>
<name>A0A401IN86_APHSA</name>
<evidence type="ECO:0000313" key="3">
    <source>
        <dbReference type="Proteomes" id="UP000287247"/>
    </source>
</evidence>
<keyword evidence="3" id="KW-1185">Reference proteome</keyword>